<dbReference type="EMBL" id="PIOC01000017">
    <property type="protein sequence ID" value="RDW18335.1"/>
    <property type="molecule type" value="Genomic_DNA"/>
</dbReference>
<dbReference type="SUPFAM" id="SSF50685">
    <property type="entry name" value="Barwin-like endoglucanases"/>
    <property type="match status" value="1"/>
</dbReference>
<evidence type="ECO:0000259" key="6">
    <source>
        <dbReference type="Pfam" id="PF24568"/>
    </source>
</evidence>
<feature type="domain" description="Peptidoglycan hydrolase PcsB coiled-coil" evidence="6">
    <location>
        <begin position="103"/>
        <end position="175"/>
    </location>
</feature>
<comment type="caution">
    <text evidence="7">The sequence shown here is derived from an EMBL/GenBank/DDBJ whole genome shotgun (WGS) entry which is preliminary data.</text>
</comment>
<dbReference type="CDD" id="cd22786">
    <property type="entry name" value="DPBB_YuiC-like"/>
    <property type="match status" value="1"/>
</dbReference>
<dbReference type="GO" id="GO:0009254">
    <property type="term" value="P:peptidoglycan turnover"/>
    <property type="evidence" value="ECO:0007669"/>
    <property type="project" value="InterPro"/>
</dbReference>
<dbReference type="Gene3D" id="6.10.250.3150">
    <property type="match status" value="1"/>
</dbReference>
<name>A0A3D8PTP3_9BACI</name>
<dbReference type="PANTHER" id="PTHR39160:SF4">
    <property type="entry name" value="RESUSCITATION-PROMOTING FACTOR RPFB"/>
    <property type="match status" value="1"/>
</dbReference>
<dbReference type="InterPro" id="IPR010611">
    <property type="entry name" value="3D_dom"/>
</dbReference>
<feature type="coiled-coil region" evidence="2">
    <location>
        <begin position="163"/>
        <end position="235"/>
    </location>
</feature>
<protein>
    <submittedName>
        <fullName evidence="7">Uncharacterized protein</fullName>
    </submittedName>
</protein>
<dbReference type="Pfam" id="PF24568">
    <property type="entry name" value="CC_PcsB"/>
    <property type="match status" value="1"/>
</dbReference>
<dbReference type="Proteomes" id="UP000257143">
    <property type="component" value="Unassembled WGS sequence"/>
</dbReference>
<feature type="coiled-coil region" evidence="2">
    <location>
        <begin position="25"/>
        <end position="108"/>
    </location>
</feature>
<reference evidence="8" key="1">
    <citation type="submission" date="2017-11" db="EMBL/GenBank/DDBJ databases">
        <authorList>
            <person name="Zhu W."/>
        </authorList>
    </citation>
    <scope>NUCLEOTIDE SEQUENCE [LARGE SCALE GENOMIC DNA]</scope>
    <source>
        <strain evidence="8">CAU 1183</strain>
    </source>
</reference>
<evidence type="ECO:0000313" key="7">
    <source>
        <dbReference type="EMBL" id="RDW18335.1"/>
    </source>
</evidence>
<feature type="region of interest" description="Disordered" evidence="3">
    <location>
        <begin position="282"/>
        <end position="315"/>
    </location>
</feature>
<keyword evidence="2" id="KW-0175">Coiled coil</keyword>
<evidence type="ECO:0000313" key="8">
    <source>
        <dbReference type="Proteomes" id="UP000257143"/>
    </source>
</evidence>
<feature type="domain" description="3D" evidence="5">
    <location>
        <begin position="351"/>
        <end position="410"/>
    </location>
</feature>
<dbReference type="OrthoDB" id="9813368at2"/>
<proteinExistence type="predicted"/>
<feature type="chain" id="PRO_5017601692" evidence="4">
    <location>
        <begin position="27"/>
        <end position="412"/>
    </location>
</feature>
<sequence length="412" mass="45240">MKKKFVAITLATIIALGIPVSNYSYAETTNDLEAIQDQRKEIKENLSDAEGKIASVVSEIEELNSQIEQVNQRLIENQTLMKDTEQDIEGTIGEIETLQAEKQELEISIEKRYEILKSRVSSYQKTGGSITFLEVIFGSQNFGDFLSRVSSVNKIAESDAILMEELDADIKKVEENQNLSLEKLDQLNTMKQEQEETERAINEQKQQNEASRQALENKQQELVTLVDNLQAKDTNLTALEAETKAKIAEAARLAAQAAKEKELEAKSAEPVVQLAAATTNVETNSVKSEEKVTTKEQSNTAGKQEETRQQPVEKTEGKTFTMTSTAYTLESSGGSGVTSTGIDLRKNPNAKVIAVDPSVIPLGSVVHVEGYGYAIAGDIGGAIKGNKIDVYVPTHKAALNWGRRTVKVTITK</sequence>
<evidence type="ECO:0000256" key="2">
    <source>
        <dbReference type="SAM" id="Coils"/>
    </source>
</evidence>
<dbReference type="RefSeq" id="WP_115773514.1">
    <property type="nucleotide sequence ID" value="NZ_PIOC01000017.1"/>
</dbReference>
<evidence type="ECO:0000256" key="3">
    <source>
        <dbReference type="SAM" id="MobiDB-lite"/>
    </source>
</evidence>
<evidence type="ECO:0000259" key="5">
    <source>
        <dbReference type="Pfam" id="PF06725"/>
    </source>
</evidence>
<evidence type="ECO:0000256" key="4">
    <source>
        <dbReference type="SAM" id="SignalP"/>
    </source>
</evidence>
<feature type="compositionally biased region" description="Basic and acidic residues" evidence="3">
    <location>
        <begin position="303"/>
        <end position="315"/>
    </location>
</feature>
<dbReference type="GO" id="GO:0004553">
    <property type="term" value="F:hydrolase activity, hydrolyzing O-glycosyl compounds"/>
    <property type="evidence" value="ECO:0007669"/>
    <property type="project" value="InterPro"/>
</dbReference>
<dbReference type="Pfam" id="PF06725">
    <property type="entry name" value="3D"/>
    <property type="match status" value="1"/>
</dbReference>
<gene>
    <name evidence="7" type="ORF">CWR48_12195</name>
</gene>
<dbReference type="AlphaFoldDB" id="A0A3D8PTP3"/>
<dbReference type="PANTHER" id="PTHR39160">
    <property type="entry name" value="CELL WALL-BINDING PROTEIN YOCH"/>
    <property type="match status" value="1"/>
</dbReference>
<dbReference type="InterPro" id="IPR036908">
    <property type="entry name" value="RlpA-like_sf"/>
</dbReference>
<feature type="signal peptide" evidence="4">
    <location>
        <begin position="1"/>
        <end position="26"/>
    </location>
</feature>
<keyword evidence="1 4" id="KW-0732">Signal</keyword>
<accession>A0A3D8PTP3</accession>
<organism evidence="7 8">
    <name type="scientific">Oceanobacillus arenosus</name>
    <dbReference type="NCBI Taxonomy" id="1229153"/>
    <lineage>
        <taxon>Bacteria</taxon>
        <taxon>Bacillati</taxon>
        <taxon>Bacillota</taxon>
        <taxon>Bacilli</taxon>
        <taxon>Bacillales</taxon>
        <taxon>Bacillaceae</taxon>
        <taxon>Oceanobacillus</taxon>
    </lineage>
</organism>
<evidence type="ECO:0000256" key="1">
    <source>
        <dbReference type="ARBA" id="ARBA00022729"/>
    </source>
</evidence>
<dbReference type="InterPro" id="IPR051933">
    <property type="entry name" value="Resuscitation_pf_RpfB"/>
</dbReference>
<dbReference type="GO" id="GO:0019867">
    <property type="term" value="C:outer membrane"/>
    <property type="evidence" value="ECO:0007669"/>
    <property type="project" value="InterPro"/>
</dbReference>
<dbReference type="InterPro" id="IPR057309">
    <property type="entry name" value="PcsB_CC"/>
</dbReference>
<keyword evidence="8" id="KW-1185">Reference proteome</keyword>